<dbReference type="EMBL" id="JAGFBS010000001">
    <property type="protein sequence ID" value="KAG6381557.1"/>
    <property type="molecule type" value="Genomic_DNA"/>
</dbReference>
<reference evidence="2" key="1">
    <citation type="submission" date="2021-03" db="EMBL/GenBank/DDBJ databases">
        <title>Evolutionary innovations through gain and loss of genes in the ectomycorrhizal Boletales.</title>
        <authorList>
            <person name="Wu G."/>
            <person name="Miyauchi S."/>
            <person name="Morin E."/>
            <person name="Yang Z.-L."/>
            <person name="Xu J."/>
            <person name="Martin F.M."/>
        </authorList>
    </citation>
    <scope>NUCLEOTIDE SEQUENCE</scope>
    <source>
        <strain evidence="2">BR01</strain>
    </source>
</reference>
<evidence type="ECO:0000256" key="1">
    <source>
        <dbReference type="SAM" id="MobiDB-lite"/>
    </source>
</evidence>
<feature type="region of interest" description="Disordered" evidence="1">
    <location>
        <begin position="124"/>
        <end position="158"/>
    </location>
</feature>
<dbReference type="Proteomes" id="UP000683000">
    <property type="component" value="Unassembled WGS sequence"/>
</dbReference>
<name>A0A8I2Z2N0_9AGAM</name>
<comment type="caution">
    <text evidence="2">The sequence shown here is derived from an EMBL/GenBank/DDBJ whole genome shotgun (WGS) entry which is preliminary data.</text>
</comment>
<organism evidence="2 3">
    <name type="scientific">Boletus reticuloceps</name>
    <dbReference type="NCBI Taxonomy" id="495285"/>
    <lineage>
        <taxon>Eukaryota</taxon>
        <taxon>Fungi</taxon>
        <taxon>Dikarya</taxon>
        <taxon>Basidiomycota</taxon>
        <taxon>Agaricomycotina</taxon>
        <taxon>Agaricomycetes</taxon>
        <taxon>Agaricomycetidae</taxon>
        <taxon>Boletales</taxon>
        <taxon>Boletineae</taxon>
        <taxon>Boletaceae</taxon>
        <taxon>Boletoideae</taxon>
        <taxon>Boletus</taxon>
    </lineage>
</organism>
<evidence type="ECO:0000313" key="2">
    <source>
        <dbReference type="EMBL" id="KAG6381557.1"/>
    </source>
</evidence>
<gene>
    <name evidence="2" type="ORF">JVT61DRAFT_150</name>
</gene>
<proteinExistence type="predicted"/>
<feature type="compositionally biased region" description="Polar residues" evidence="1">
    <location>
        <begin position="125"/>
        <end position="135"/>
    </location>
</feature>
<feature type="compositionally biased region" description="Low complexity" evidence="1">
    <location>
        <begin position="141"/>
        <end position="153"/>
    </location>
</feature>
<evidence type="ECO:0000313" key="3">
    <source>
        <dbReference type="Proteomes" id="UP000683000"/>
    </source>
</evidence>
<keyword evidence="3" id="KW-1185">Reference proteome</keyword>
<accession>A0A8I2Z2N0</accession>
<dbReference type="OrthoDB" id="3269405at2759"/>
<protein>
    <submittedName>
        <fullName evidence="2">Uncharacterized protein</fullName>
    </submittedName>
</protein>
<sequence length="361" mass="40559">MCDRTSDAIYQLLLDGVQDYRLFIPDSELSAEPTTLAQCFQNSHPPSSSLYDTDPRLVMSPSSSGTIIEATPVTTHIQNITPQWHTSAMGHCPFHETNQLSVLHRGGIYENDLTRKNHPAIAASTIPQIEPQGTETSRDQPGISPLSSPISPGDLERSTTESLLQLEMGSQSPSQECYILWKSIPAEAIVVTGSNKYVPQRLYRPYTEADKERYLERISLSAPIIFVTKEPLEWGISLEDVHNGKTQHLEDKDVPVLGDCGPSVSIRINWPGYPSFKRQISSRNWRKMKGPITKEKLAQNIVKTTSQFIEKMSNKPLEVGAERSWKVGPQHIKLEDLILVSLHHVSKGSWQPQFRLWRDVA</sequence>
<dbReference type="AlphaFoldDB" id="A0A8I2Z2N0"/>